<evidence type="ECO:0000259" key="3">
    <source>
        <dbReference type="PROSITE" id="PS51671"/>
    </source>
</evidence>
<dbReference type="PANTHER" id="PTHR31096:SF5">
    <property type="entry name" value="ACT DOMAIN-CONTAINING PROTEIN ACR3"/>
    <property type="match status" value="1"/>
</dbReference>
<dbReference type="Pfam" id="PF01842">
    <property type="entry name" value="ACT"/>
    <property type="match status" value="2"/>
</dbReference>
<dbReference type="Gene3D" id="3.30.70.260">
    <property type="match status" value="2"/>
</dbReference>
<dbReference type="Proteomes" id="UP000007752">
    <property type="component" value="Chromosome 2"/>
</dbReference>
<dbReference type="PROSITE" id="PS51671">
    <property type="entry name" value="ACT"/>
    <property type="match status" value="3"/>
</dbReference>
<feature type="domain" description="ACT" evidence="3">
    <location>
        <begin position="162"/>
        <end position="249"/>
    </location>
</feature>
<evidence type="ECO:0000256" key="2">
    <source>
        <dbReference type="RuleBase" id="RU369043"/>
    </source>
</evidence>
<proteinExistence type="predicted"/>
<dbReference type="PANTHER" id="PTHR31096">
    <property type="entry name" value="ACT DOMAIN-CONTAINING PROTEIN ACR4-RELATED"/>
    <property type="match status" value="1"/>
</dbReference>
<comment type="function">
    <text evidence="2">Binds amino acids.</text>
</comment>
<name>A3A7Z8_ORYSJ</name>
<dbReference type="SUPFAM" id="SSF55021">
    <property type="entry name" value="ACT-like"/>
    <property type="match status" value="3"/>
</dbReference>
<dbReference type="GO" id="GO:0016597">
    <property type="term" value="F:amino acid binding"/>
    <property type="evidence" value="ECO:0007669"/>
    <property type="project" value="UniProtKB-UniRule"/>
</dbReference>
<reference evidence="4" key="2">
    <citation type="submission" date="2008-12" db="EMBL/GenBank/DDBJ databases">
        <title>Improved gene annotation of the rice (Oryza sativa) genomes.</title>
        <authorList>
            <person name="Wang J."/>
            <person name="Li R."/>
            <person name="Fan W."/>
            <person name="Huang Q."/>
            <person name="Zhang J."/>
            <person name="Zhou Y."/>
            <person name="Hu Y."/>
            <person name="Zi S."/>
            <person name="Li J."/>
            <person name="Ni P."/>
            <person name="Zheng H."/>
            <person name="Zhang Y."/>
            <person name="Zhao M."/>
            <person name="Hao Q."/>
            <person name="McDermott J."/>
            <person name="Samudrala R."/>
            <person name="Kristiansen K."/>
            <person name="Wong G.K.-S."/>
        </authorList>
    </citation>
    <scope>NUCLEOTIDE SEQUENCE</scope>
</reference>
<dbReference type="CDD" id="cd04897">
    <property type="entry name" value="ACT_ACR_3"/>
    <property type="match status" value="1"/>
</dbReference>
<dbReference type="EMBL" id="CM000139">
    <property type="protein sequence ID" value="EAZ23437.1"/>
    <property type="molecule type" value="Genomic_DNA"/>
</dbReference>
<dbReference type="InterPro" id="IPR040217">
    <property type="entry name" value="ACR1-12"/>
</dbReference>
<gene>
    <name evidence="4" type="ORF">OsJ_07127</name>
</gene>
<dbReference type="InterPro" id="IPR002912">
    <property type="entry name" value="ACT_dom"/>
</dbReference>
<evidence type="ECO:0000256" key="1">
    <source>
        <dbReference type="ARBA" id="ARBA00022737"/>
    </source>
</evidence>
<evidence type="ECO:0000313" key="4">
    <source>
        <dbReference type="EMBL" id="EAZ23437.1"/>
    </source>
</evidence>
<feature type="domain" description="ACT" evidence="3">
    <location>
        <begin position="490"/>
        <end position="570"/>
    </location>
</feature>
<reference evidence="4" key="1">
    <citation type="journal article" date="2005" name="PLoS Biol.">
        <title>The genomes of Oryza sativa: a history of duplications.</title>
        <authorList>
            <person name="Yu J."/>
            <person name="Wang J."/>
            <person name="Lin W."/>
            <person name="Li S."/>
            <person name="Li H."/>
            <person name="Zhou J."/>
            <person name="Ni P."/>
            <person name="Dong W."/>
            <person name="Hu S."/>
            <person name="Zeng C."/>
            <person name="Zhang J."/>
            <person name="Zhang Y."/>
            <person name="Li R."/>
            <person name="Xu Z."/>
            <person name="Li S."/>
            <person name="Li X."/>
            <person name="Zheng H."/>
            <person name="Cong L."/>
            <person name="Lin L."/>
            <person name="Yin J."/>
            <person name="Geng J."/>
            <person name="Li G."/>
            <person name="Shi J."/>
            <person name="Liu J."/>
            <person name="Lv H."/>
            <person name="Li J."/>
            <person name="Wang J."/>
            <person name="Deng Y."/>
            <person name="Ran L."/>
            <person name="Shi X."/>
            <person name="Wang X."/>
            <person name="Wu Q."/>
            <person name="Li C."/>
            <person name="Ren X."/>
            <person name="Wang J."/>
            <person name="Wang X."/>
            <person name="Li D."/>
            <person name="Liu D."/>
            <person name="Zhang X."/>
            <person name="Ji Z."/>
            <person name="Zhao W."/>
            <person name="Sun Y."/>
            <person name="Zhang Z."/>
            <person name="Bao J."/>
            <person name="Han Y."/>
            <person name="Dong L."/>
            <person name="Ji J."/>
            <person name="Chen P."/>
            <person name="Wu S."/>
            <person name="Liu J."/>
            <person name="Xiao Y."/>
            <person name="Bu D."/>
            <person name="Tan J."/>
            <person name="Yang L."/>
            <person name="Ye C."/>
            <person name="Zhang J."/>
            <person name="Xu J."/>
            <person name="Zhou Y."/>
            <person name="Yu Y."/>
            <person name="Zhang B."/>
            <person name="Zhuang S."/>
            <person name="Wei H."/>
            <person name="Liu B."/>
            <person name="Lei M."/>
            <person name="Yu H."/>
            <person name="Li Y."/>
            <person name="Xu H."/>
            <person name="Wei S."/>
            <person name="He X."/>
            <person name="Fang L."/>
            <person name="Zhang Z."/>
            <person name="Zhang Y."/>
            <person name="Huang X."/>
            <person name="Su Z."/>
            <person name="Tong W."/>
            <person name="Li J."/>
            <person name="Tong Z."/>
            <person name="Li S."/>
            <person name="Ye J."/>
            <person name="Wang L."/>
            <person name="Fang L."/>
            <person name="Lei T."/>
            <person name="Chen C."/>
            <person name="Chen H."/>
            <person name="Xu Z."/>
            <person name="Li H."/>
            <person name="Huang H."/>
            <person name="Zhang F."/>
            <person name="Xu H."/>
            <person name="Li N."/>
            <person name="Zhao C."/>
            <person name="Li S."/>
            <person name="Dong L."/>
            <person name="Huang Y."/>
            <person name="Li L."/>
            <person name="Xi Y."/>
            <person name="Qi Q."/>
            <person name="Li W."/>
            <person name="Zhang B."/>
            <person name="Hu W."/>
            <person name="Zhang Y."/>
            <person name="Tian X."/>
            <person name="Jiao Y."/>
            <person name="Liang X."/>
            <person name="Jin J."/>
            <person name="Gao L."/>
            <person name="Zheng W."/>
            <person name="Hao B."/>
            <person name="Liu S."/>
            <person name="Wang W."/>
            <person name="Yuan L."/>
            <person name="Cao M."/>
            <person name="McDermott J."/>
            <person name="Samudrala R."/>
            <person name="Wang J."/>
            <person name="Wong G.K."/>
            <person name="Yang H."/>
        </authorList>
    </citation>
    <scope>NUCLEOTIDE SEQUENCE [LARGE SCALE GENOMIC DNA]</scope>
</reference>
<organism evidence="4">
    <name type="scientific">Oryza sativa subsp. japonica</name>
    <name type="common">Rice</name>
    <dbReference type="NCBI Taxonomy" id="39947"/>
    <lineage>
        <taxon>Eukaryota</taxon>
        <taxon>Viridiplantae</taxon>
        <taxon>Streptophyta</taxon>
        <taxon>Embryophyta</taxon>
        <taxon>Tracheophyta</taxon>
        <taxon>Spermatophyta</taxon>
        <taxon>Magnoliopsida</taxon>
        <taxon>Liliopsida</taxon>
        <taxon>Poales</taxon>
        <taxon>Poaceae</taxon>
        <taxon>BOP clade</taxon>
        <taxon>Oryzoideae</taxon>
        <taxon>Oryzeae</taxon>
        <taxon>Oryzinae</taxon>
        <taxon>Oryza</taxon>
        <taxon>Oryza sativa</taxon>
    </lineage>
</organism>
<feature type="domain" description="ACT" evidence="3">
    <location>
        <begin position="257"/>
        <end position="339"/>
    </location>
</feature>
<keyword evidence="1 2" id="KW-0677">Repeat</keyword>
<dbReference type="AlphaFoldDB" id="A3A7Z8"/>
<accession>A3A7Z8</accession>
<protein>
    <recommendedName>
        <fullName evidence="2">ACT domain-containing protein ACR</fullName>
    </recommendedName>
    <alternativeName>
        <fullName evidence="2">Protein ACT DOMAIN REPEATS</fullName>
    </alternativeName>
</protein>
<sequence>MRRGAIVDSPLLRPNVGAGLGQGAAMPAVHLDSGRLQQPPSGFRLHNVRNLPLQFTSTHLEGSRIRRGRRRFLPSHREVAAAIHVLVESCWNNNPLVPACVASSVRPSWFLTASPGIASLQVAGRAMSEFLTGSFQGEQALLKEESTERVCIDNSTCSDCTLVKVDSMNKNGILLEVVQVLSDLDLAISKAYITSDGGWFMDVFHVVDKQGQKVTDEKTIKHIEKALGPDSNLLGGAKGGSSPVRSVGMHSIGDHTAIELKGPDRTGLLSEVFAVLAELGCNVLAAEVWTHRARVACVVYVNDVASGQAVGDPCRLSRIEHRLRLVLRGHAGGDDGDGDDGPAHANFFSSGGAGSNTHVDRRLHQLMHADVDADDDDGLDSRAIVSGEAGNAAAAEERPVVTVEHCEEKDYSVVNVKCRDRSKLLFDIVCTLTDMHYVVSHASVSSDGIYGIQELYIRRKDGRTLQKDEAGRVIKCLEAAISRRVSEGFTLELCGRDRVGLLSDVTRVLREHGLTVTRADVTTVGGQAINVFYVRDASGEPVDMKTIEGLRVQVGHTVMLNVKKVPSSPSSSSAAAAAAANGKSPGQPASGALSRTSFFSFGNLFAKLRA</sequence>
<dbReference type="CDD" id="cd04895">
    <property type="entry name" value="ACT_ACR_1"/>
    <property type="match status" value="1"/>
</dbReference>
<dbReference type="InterPro" id="IPR045865">
    <property type="entry name" value="ACT-like_dom_sf"/>
</dbReference>